<evidence type="ECO:0000256" key="1">
    <source>
        <dbReference type="ARBA" id="ARBA00022729"/>
    </source>
</evidence>
<reference evidence="3 4" key="1">
    <citation type="journal article" date="2012" name="J. Bacteriol.">
        <title>Draft Genome Sequence of Novosphingobium nitrogenifigens Y88T.</title>
        <authorList>
            <person name="Strabala T.J."/>
            <person name="Macdonald L."/>
            <person name="Liu V."/>
            <person name="Smit A.M."/>
        </authorList>
    </citation>
    <scope>NUCLEOTIDE SEQUENCE [LARGE SCALE GENOMIC DNA]</scope>
    <source>
        <strain evidence="3 4">DSM 19370</strain>
    </source>
</reference>
<dbReference type="InParanoid" id="F1Z8E4"/>
<dbReference type="PANTHER" id="PTHR33619:SF3">
    <property type="entry name" value="POLYSACCHARIDE EXPORT PROTEIN GFCE-RELATED"/>
    <property type="match status" value="1"/>
</dbReference>
<keyword evidence="1" id="KW-0732">Signal</keyword>
<dbReference type="STRING" id="983920.Y88_1143"/>
<dbReference type="PANTHER" id="PTHR33619">
    <property type="entry name" value="POLYSACCHARIDE EXPORT PROTEIN GFCE-RELATED"/>
    <property type="match status" value="1"/>
</dbReference>
<dbReference type="AlphaFoldDB" id="F1Z8E4"/>
<organism evidence="3 4">
    <name type="scientific">Novosphingobium nitrogenifigens DSM 19370</name>
    <dbReference type="NCBI Taxonomy" id="983920"/>
    <lineage>
        <taxon>Bacteria</taxon>
        <taxon>Pseudomonadati</taxon>
        <taxon>Pseudomonadota</taxon>
        <taxon>Alphaproteobacteria</taxon>
        <taxon>Sphingomonadales</taxon>
        <taxon>Sphingomonadaceae</taxon>
        <taxon>Novosphingobium</taxon>
    </lineage>
</organism>
<feature type="domain" description="Polysaccharide export protein N-terminal" evidence="2">
    <location>
        <begin position="101"/>
        <end position="160"/>
    </location>
</feature>
<evidence type="ECO:0000313" key="3">
    <source>
        <dbReference type="EMBL" id="EGD59081.1"/>
    </source>
</evidence>
<accession>F1Z8E4</accession>
<dbReference type="Gene3D" id="3.10.560.10">
    <property type="entry name" value="Outer membrane lipoprotein wza domain like"/>
    <property type="match status" value="1"/>
</dbReference>
<dbReference type="eggNOG" id="COG1596">
    <property type="taxonomic scope" value="Bacteria"/>
</dbReference>
<sequence length="427" mass="44937">MKTVDTPSGSKRAFFSWQKNTPRTATLIVSILASSLTLSLVGCTTGSTPRNVANARWTHEEAPTVIPSGLSADRCRFNAPPPPELAPDRETRREDLGGNHLLISPGDRLRIILSGDSSLVSGVYVVGSDGTIGLPVVGSIPLEGLDEASAQRAVLATLSRQRIALPDASFLDVRVIESTGVSVGVSGAVFDPGLVRAGDRQAESRIGQKEGVTFGDANPGRTVSSALRAAGGLRPDADVRNVYLQRQGRWVRLDYLPLASGAGGSDMILQSGDRIIVPSTGCFDTRLARPTAVTPPGIRVFMSNLTRPAASNASSAIGKETTSLPYGTRMLQGLVGMNCVGGSAINSRRSAVLISRNPMNGKSVVIRRAIERLVRDADRDDYDPYLMPGDALACYDSALSNFQDVVSLVGSAAGVATTAIVVNQAVR</sequence>
<comment type="caution">
    <text evidence="3">The sequence shown here is derived from an EMBL/GenBank/DDBJ whole genome shotgun (WGS) entry which is preliminary data.</text>
</comment>
<dbReference type="OrthoDB" id="494751at2"/>
<dbReference type="Proteomes" id="UP000004728">
    <property type="component" value="Unassembled WGS sequence"/>
</dbReference>
<dbReference type="InterPro" id="IPR003715">
    <property type="entry name" value="Poly_export_N"/>
</dbReference>
<evidence type="ECO:0000313" key="4">
    <source>
        <dbReference type="Proteomes" id="UP000004728"/>
    </source>
</evidence>
<evidence type="ECO:0000259" key="2">
    <source>
        <dbReference type="Pfam" id="PF02563"/>
    </source>
</evidence>
<dbReference type="Gene3D" id="3.30.1950.10">
    <property type="entry name" value="wza like domain"/>
    <property type="match status" value="1"/>
</dbReference>
<keyword evidence="4" id="KW-1185">Reference proteome</keyword>
<dbReference type="HOGENOM" id="CLU_054170_0_0_5"/>
<dbReference type="Pfam" id="PF02563">
    <property type="entry name" value="Poly_export"/>
    <property type="match status" value="1"/>
</dbReference>
<dbReference type="GO" id="GO:0015159">
    <property type="term" value="F:polysaccharide transmembrane transporter activity"/>
    <property type="evidence" value="ECO:0007669"/>
    <property type="project" value="InterPro"/>
</dbReference>
<dbReference type="EMBL" id="AEWJ01000037">
    <property type="protein sequence ID" value="EGD59081.1"/>
    <property type="molecule type" value="Genomic_DNA"/>
</dbReference>
<dbReference type="RefSeq" id="WP_008065618.1">
    <property type="nucleotide sequence ID" value="NZ_AQWK01000001.1"/>
</dbReference>
<name>F1Z8E4_9SPHN</name>
<gene>
    <name evidence="3" type="ORF">Y88_1143</name>
</gene>
<dbReference type="InterPro" id="IPR049712">
    <property type="entry name" value="Poly_export"/>
</dbReference>
<proteinExistence type="predicted"/>
<protein>
    <submittedName>
        <fullName evidence="3">Cold shock protein</fullName>
    </submittedName>
</protein>